<dbReference type="STRING" id="585506.HMPREF0877_0189"/>
<sequence>MNAEEEQKWKNRKKVAKSKGKKFIREYATEEELDWAAELINKKWNGEEIK</sequence>
<accession>C5R894</accession>
<evidence type="ECO:0000313" key="2">
    <source>
        <dbReference type="Proteomes" id="UP000004528"/>
    </source>
</evidence>
<reference evidence="1 2" key="1">
    <citation type="submission" date="2009-04" db="EMBL/GenBank/DDBJ databases">
        <authorList>
            <person name="Qin X."/>
            <person name="Bachman B."/>
            <person name="Battles P."/>
            <person name="Bell A."/>
            <person name="Bess C."/>
            <person name="Bickham C."/>
            <person name="Chaboub L."/>
            <person name="Chen D."/>
            <person name="Coyle M."/>
            <person name="Deiros D.R."/>
            <person name="Dinh H."/>
            <person name="Forbes L."/>
            <person name="Fowler G."/>
            <person name="Francisco L."/>
            <person name="Fu Q."/>
            <person name="Gubbala S."/>
            <person name="Hale W."/>
            <person name="Han Y."/>
            <person name="Hemphill L."/>
            <person name="Highlander S.K."/>
            <person name="Hirani K."/>
            <person name="Hogues M."/>
            <person name="Jackson L."/>
            <person name="Jakkamsetti A."/>
            <person name="Javaid M."/>
            <person name="Jiang H."/>
            <person name="Korchina V."/>
            <person name="Kovar C."/>
            <person name="Lara F."/>
            <person name="Lee S."/>
            <person name="Mata R."/>
            <person name="Mathew T."/>
            <person name="Moen C."/>
            <person name="Morales K."/>
            <person name="Munidasa M."/>
            <person name="Nazareth L."/>
            <person name="Ngo R."/>
            <person name="Nguyen L."/>
            <person name="Okwuonu G."/>
            <person name="Ongeri F."/>
            <person name="Patil S."/>
            <person name="Petrosino J."/>
            <person name="Pham C."/>
            <person name="Pham P."/>
            <person name="Pu L.-L."/>
            <person name="Puazo M."/>
            <person name="Raj R."/>
            <person name="Reid J."/>
            <person name="Rouhana J."/>
            <person name="Saada N."/>
            <person name="Shang Y."/>
            <person name="Simmons D."/>
            <person name="Thornton R."/>
            <person name="Warren J."/>
            <person name="Weissenberger G."/>
            <person name="Zhang J."/>
            <person name="Zhang L."/>
            <person name="Zhou C."/>
            <person name="Zhu D."/>
            <person name="Muzny D."/>
            <person name="Worley K."/>
            <person name="Gibbs R."/>
        </authorList>
    </citation>
    <scope>NUCLEOTIDE SEQUENCE [LARGE SCALE GENOMIC DNA]</scope>
    <source>
        <strain evidence="1 2">ATCC 33313</strain>
    </source>
</reference>
<dbReference type="EMBL" id="ACKU01000004">
    <property type="protein sequence ID" value="EER75678.1"/>
    <property type="molecule type" value="Genomic_DNA"/>
</dbReference>
<protein>
    <submittedName>
        <fullName evidence="1">Uncharacterized protein</fullName>
    </submittedName>
</protein>
<comment type="caution">
    <text evidence="1">The sequence shown here is derived from an EMBL/GenBank/DDBJ whole genome shotgun (WGS) entry which is preliminary data.</text>
</comment>
<dbReference type="HOGENOM" id="CLU_3124116_0_0_9"/>
<organism evidence="1 2">
    <name type="scientific">Weissella paramesenteroides ATCC 33313</name>
    <dbReference type="NCBI Taxonomy" id="585506"/>
    <lineage>
        <taxon>Bacteria</taxon>
        <taxon>Bacillati</taxon>
        <taxon>Bacillota</taxon>
        <taxon>Bacilli</taxon>
        <taxon>Lactobacillales</taxon>
        <taxon>Lactobacillaceae</taxon>
        <taxon>Weissella</taxon>
    </lineage>
</organism>
<keyword evidence="2" id="KW-1185">Reference proteome</keyword>
<name>C5R894_WEIPA</name>
<evidence type="ECO:0000313" key="1">
    <source>
        <dbReference type="EMBL" id="EER75678.1"/>
    </source>
</evidence>
<dbReference type="RefSeq" id="WP_002829123.1">
    <property type="nucleotide sequence ID" value="NZ_GG697136.1"/>
</dbReference>
<dbReference type="AlphaFoldDB" id="C5R894"/>
<gene>
    <name evidence="1" type="ORF">HMPREF0877_0189</name>
</gene>
<proteinExistence type="predicted"/>
<dbReference type="Proteomes" id="UP000004528">
    <property type="component" value="Unassembled WGS sequence"/>
</dbReference>